<evidence type="ECO:0000259" key="5">
    <source>
        <dbReference type="PROSITE" id="PS51005"/>
    </source>
</evidence>
<dbReference type="EMBL" id="CP093345">
    <property type="protein sequence ID" value="WOG95089.1"/>
    <property type="molecule type" value="Genomic_DNA"/>
</dbReference>
<dbReference type="KEGG" id="dcr:108213706"/>
<dbReference type="OrthoDB" id="1592334at2759"/>
<dbReference type="PROSITE" id="PS51005">
    <property type="entry name" value="NAC"/>
    <property type="match status" value="1"/>
</dbReference>
<proteinExistence type="predicted"/>
<dbReference type="AlphaFoldDB" id="A0A166CIK7"/>
<dbReference type="Gene3D" id="2.170.150.80">
    <property type="entry name" value="NAC domain"/>
    <property type="match status" value="1"/>
</dbReference>
<keyword evidence="2" id="KW-0238">DNA-binding</keyword>
<dbReference type="InterPro" id="IPR003441">
    <property type="entry name" value="NAC-dom"/>
</dbReference>
<accession>A0A166CIK7</accession>
<evidence type="ECO:0000256" key="1">
    <source>
        <dbReference type="ARBA" id="ARBA00023015"/>
    </source>
</evidence>
<dbReference type="EMBL" id="LNRQ01000003">
    <property type="protein sequence ID" value="KZN03941.1"/>
    <property type="molecule type" value="Genomic_DNA"/>
</dbReference>
<protein>
    <recommendedName>
        <fullName evidence="5">NAC domain-containing protein</fullName>
    </recommendedName>
</protein>
<keyword evidence="4" id="KW-0539">Nucleus</keyword>
<evidence type="ECO:0000313" key="8">
    <source>
        <dbReference type="Proteomes" id="UP000077755"/>
    </source>
</evidence>
<dbReference type="Gramene" id="KZN03941">
    <property type="protein sequence ID" value="KZN03941"/>
    <property type="gene ID" value="DCAR_012697"/>
</dbReference>
<dbReference type="InterPro" id="IPR036093">
    <property type="entry name" value="NAC_dom_sf"/>
</dbReference>
<sequence length="200" mass="22914">MSNNLPAAAKVIVEEEIGDSLPPGYYFLPSAAQLIEEYLLQKILDLPMASNIVKIMDFVELIDPDQLNLEEFKYCKDKEGYYITKKAERKANEKTIIKTLTGHWKEYKSNIPISNNSQIVGYKSTFTFYQADGTETAWKLNEYTSNPDIVPVDALTDTVRAKIEEYVACRIHIKKVKLAEQVIYNEETVKDEDEDEDGEE</sequence>
<evidence type="ECO:0000256" key="2">
    <source>
        <dbReference type="ARBA" id="ARBA00023125"/>
    </source>
</evidence>
<keyword evidence="8" id="KW-1185">Reference proteome</keyword>
<dbReference type="Proteomes" id="UP000077755">
    <property type="component" value="Chromosome 3"/>
</dbReference>
<evidence type="ECO:0000256" key="3">
    <source>
        <dbReference type="ARBA" id="ARBA00023163"/>
    </source>
</evidence>
<dbReference type="PANTHER" id="PTHR31719">
    <property type="entry name" value="NAC TRANSCRIPTION FACTOR 56"/>
    <property type="match status" value="1"/>
</dbReference>
<feature type="domain" description="NAC" evidence="5">
    <location>
        <begin position="21"/>
        <end position="174"/>
    </location>
</feature>
<dbReference type="PANTHER" id="PTHR31719:SF94">
    <property type="entry name" value="PROTEIN ATAF2"/>
    <property type="match status" value="1"/>
</dbReference>
<organism evidence="6">
    <name type="scientific">Daucus carota subsp. sativus</name>
    <name type="common">Carrot</name>
    <dbReference type="NCBI Taxonomy" id="79200"/>
    <lineage>
        <taxon>Eukaryota</taxon>
        <taxon>Viridiplantae</taxon>
        <taxon>Streptophyta</taxon>
        <taxon>Embryophyta</taxon>
        <taxon>Tracheophyta</taxon>
        <taxon>Spermatophyta</taxon>
        <taxon>Magnoliopsida</taxon>
        <taxon>eudicotyledons</taxon>
        <taxon>Gunneridae</taxon>
        <taxon>Pentapetalae</taxon>
        <taxon>asterids</taxon>
        <taxon>campanulids</taxon>
        <taxon>Apiales</taxon>
        <taxon>Apiaceae</taxon>
        <taxon>Apioideae</taxon>
        <taxon>Scandiceae</taxon>
        <taxon>Daucinae</taxon>
        <taxon>Daucus</taxon>
        <taxon>Daucus sect. Daucus</taxon>
    </lineage>
</organism>
<reference evidence="7" key="2">
    <citation type="submission" date="2022-03" db="EMBL/GenBank/DDBJ databases">
        <title>Draft title - Genomic analysis of global carrot germplasm unveils the trajectory of domestication and the origin of high carotenoid orange carrot.</title>
        <authorList>
            <person name="Iorizzo M."/>
            <person name="Ellison S."/>
            <person name="Senalik D."/>
            <person name="Macko-Podgorni A."/>
            <person name="Grzebelus D."/>
            <person name="Bostan H."/>
            <person name="Rolling W."/>
            <person name="Curaba J."/>
            <person name="Simon P."/>
        </authorList>
    </citation>
    <scope>NUCLEOTIDE SEQUENCE</scope>
    <source>
        <tissue evidence="7">Leaf</tissue>
    </source>
</reference>
<evidence type="ECO:0000313" key="6">
    <source>
        <dbReference type="EMBL" id="KZN03941.1"/>
    </source>
</evidence>
<evidence type="ECO:0000313" key="7">
    <source>
        <dbReference type="EMBL" id="WOG95089.1"/>
    </source>
</evidence>
<dbReference type="GO" id="GO:0006355">
    <property type="term" value="P:regulation of DNA-templated transcription"/>
    <property type="evidence" value="ECO:0007669"/>
    <property type="project" value="InterPro"/>
</dbReference>
<dbReference type="Pfam" id="PF02365">
    <property type="entry name" value="NAM"/>
    <property type="match status" value="1"/>
</dbReference>
<keyword evidence="1" id="KW-0805">Transcription regulation</keyword>
<gene>
    <name evidence="6" type="ORF">DCAR_012697</name>
    <name evidence="7" type="ORF">DCAR_0314391</name>
</gene>
<evidence type="ECO:0000256" key="4">
    <source>
        <dbReference type="ARBA" id="ARBA00023242"/>
    </source>
</evidence>
<keyword evidence="3" id="KW-0804">Transcription</keyword>
<name>A0A166CIK7_DAUCS</name>
<dbReference type="SUPFAM" id="SSF101941">
    <property type="entry name" value="NAC domain"/>
    <property type="match status" value="1"/>
</dbReference>
<reference evidence="6" key="1">
    <citation type="journal article" date="2016" name="Nat. Genet.">
        <title>A high-quality carrot genome assembly provides new insights into carotenoid accumulation and asterid genome evolution.</title>
        <authorList>
            <person name="Iorizzo M."/>
            <person name="Ellison S."/>
            <person name="Senalik D."/>
            <person name="Zeng P."/>
            <person name="Satapoomin P."/>
            <person name="Huang J."/>
            <person name="Bowman M."/>
            <person name="Iovene M."/>
            <person name="Sanseverino W."/>
            <person name="Cavagnaro P."/>
            <person name="Yildiz M."/>
            <person name="Macko-Podgorni A."/>
            <person name="Moranska E."/>
            <person name="Grzebelus E."/>
            <person name="Grzebelus D."/>
            <person name="Ashrafi H."/>
            <person name="Zheng Z."/>
            <person name="Cheng S."/>
            <person name="Spooner D."/>
            <person name="Van Deynze A."/>
            <person name="Simon P."/>
        </authorList>
    </citation>
    <scope>NUCLEOTIDE SEQUENCE [LARGE SCALE GENOMIC DNA]</scope>
    <source>
        <tissue evidence="6">Leaf</tissue>
    </source>
</reference>
<dbReference type="GO" id="GO:0003677">
    <property type="term" value="F:DNA binding"/>
    <property type="evidence" value="ECO:0007669"/>
    <property type="project" value="UniProtKB-KW"/>
</dbReference>
<dbReference type="STRING" id="79200.A0A166CIK7"/>